<protein>
    <submittedName>
        <fullName evidence="1">Colicin M-like protein</fullName>
    </submittedName>
</protein>
<dbReference type="InterPro" id="IPR028056">
    <property type="entry name" value="Colicin_M"/>
</dbReference>
<evidence type="ECO:0000313" key="1">
    <source>
        <dbReference type="EMBL" id="VFB21605.1"/>
    </source>
</evidence>
<name>A0A449IQH1_PSEFR</name>
<evidence type="ECO:0000313" key="2">
    <source>
        <dbReference type="Proteomes" id="UP000330809"/>
    </source>
</evidence>
<dbReference type="Pfam" id="PF14859">
    <property type="entry name" value="Colicin_M"/>
    <property type="match status" value="1"/>
</dbReference>
<organism evidence="1 2">
    <name type="scientific">Pseudomonas fragi</name>
    <dbReference type="NCBI Taxonomy" id="296"/>
    <lineage>
        <taxon>Bacteria</taxon>
        <taxon>Pseudomonadati</taxon>
        <taxon>Pseudomonadota</taxon>
        <taxon>Gammaproteobacteria</taxon>
        <taxon>Pseudomonadales</taxon>
        <taxon>Pseudomonadaceae</taxon>
        <taxon>Pseudomonas</taxon>
    </lineage>
</organism>
<gene>
    <name evidence="1" type="primary">cma</name>
    <name evidence="1" type="ORF">NCTC10754_04274</name>
</gene>
<accession>A0A449IQH1</accession>
<proteinExistence type="predicted"/>
<dbReference type="AlphaFoldDB" id="A0A449IQH1"/>
<dbReference type="Gene3D" id="3.30.450.400">
    <property type="entry name" value="Colicin M, catalytic domain"/>
    <property type="match status" value="1"/>
</dbReference>
<sequence>MSEVLQLGATFVGAQPTSTGYSTSVNFSPRPPLKPNEQFISGGFIQKLIANGVNVFTAANVLDIEGAMNASLIGLNGLDSKQLKAQLTMQAAIQKNLLNDRASRGAQESVAITAQERTEIVYAGATWAHNTATVDHSSQPDFFGTPLMFMAGLYYWLYGKGKTRYVNIGSLNLQMVTRDIPPVRDAVAANGPGTYPINSPFTYNTFGPGYLTSFAGLLLGRVSGNVSGVLTIAANGTYVFTGSYTLNPDVFDADPSHRPPVQEALTTILRSIGDQIGHVDFTTVVLGSQPLILKGSK</sequence>
<dbReference type="GO" id="GO:0042742">
    <property type="term" value="P:defense response to bacterium"/>
    <property type="evidence" value="ECO:0007669"/>
    <property type="project" value="InterPro"/>
</dbReference>
<dbReference type="Proteomes" id="UP000330809">
    <property type="component" value="Unassembled WGS sequence"/>
</dbReference>
<reference evidence="1 2" key="1">
    <citation type="submission" date="2019-02" db="EMBL/GenBank/DDBJ databases">
        <authorList>
            <consortium name="Pathogen Informatics"/>
        </authorList>
    </citation>
    <scope>NUCLEOTIDE SEQUENCE [LARGE SCALE GENOMIC DNA]</scope>
    <source>
        <strain evidence="1 2">3012STDY7103891</strain>
    </source>
</reference>
<dbReference type="EMBL" id="CAACYJ010000040">
    <property type="protein sequence ID" value="VFB21605.1"/>
    <property type="molecule type" value="Genomic_DNA"/>
</dbReference>
<dbReference type="RefSeq" id="WP_133144902.1">
    <property type="nucleotide sequence ID" value="NZ_CAACYJ010000040.1"/>
</dbReference>